<name>A0A401Z3V4_9ACTN</name>
<proteinExistence type="predicted"/>
<keyword evidence="2" id="KW-1185">Reference proteome</keyword>
<organism evidence="1 2">
    <name type="scientific">Embleya hyalina</name>
    <dbReference type="NCBI Taxonomy" id="516124"/>
    <lineage>
        <taxon>Bacteria</taxon>
        <taxon>Bacillati</taxon>
        <taxon>Actinomycetota</taxon>
        <taxon>Actinomycetes</taxon>
        <taxon>Kitasatosporales</taxon>
        <taxon>Streptomycetaceae</taxon>
        <taxon>Embleya</taxon>
    </lineage>
</organism>
<gene>
    <name evidence="1" type="ORF">EHYA_09297</name>
</gene>
<dbReference type="OrthoDB" id="3395938at2"/>
<reference evidence="1 2" key="1">
    <citation type="submission" date="2018-12" db="EMBL/GenBank/DDBJ databases">
        <title>Draft genome sequence of Embleya hyalina NBRC 13850T.</title>
        <authorList>
            <person name="Komaki H."/>
            <person name="Hosoyama A."/>
            <person name="Kimura A."/>
            <person name="Ichikawa N."/>
            <person name="Tamura T."/>
        </authorList>
    </citation>
    <scope>NUCLEOTIDE SEQUENCE [LARGE SCALE GENOMIC DNA]</scope>
    <source>
        <strain evidence="1 2">NBRC 13850</strain>
    </source>
</reference>
<dbReference type="EMBL" id="BIFH01000050">
    <property type="protein sequence ID" value="GCE01531.1"/>
    <property type="molecule type" value="Genomic_DNA"/>
</dbReference>
<evidence type="ECO:0000313" key="1">
    <source>
        <dbReference type="EMBL" id="GCE01531.1"/>
    </source>
</evidence>
<dbReference type="RefSeq" id="WP_126643154.1">
    <property type="nucleotide sequence ID" value="NZ_BIFH01000050.1"/>
</dbReference>
<comment type="caution">
    <text evidence="1">The sequence shown here is derived from an EMBL/GenBank/DDBJ whole genome shotgun (WGS) entry which is preliminary data.</text>
</comment>
<dbReference type="AlphaFoldDB" id="A0A401Z3V4"/>
<evidence type="ECO:0000313" key="2">
    <source>
        <dbReference type="Proteomes" id="UP000286931"/>
    </source>
</evidence>
<protein>
    <submittedName>
        <fullName evidence="1">Uncharacterized protein</fullName>
    </submittedName>
</protein>
<dbReference type="Proteomes" id="UP000286931">
    <property type="component" value="Unassembled WGS sequence"/>
</dbReference>
<accession>A0A401Z3V4</accession>
<sequence length="104" mass="11282">MTFTNTRGTDAFPDAQHAAMALADAFTERDRARFLTLTADERDAQLLARHELASYVDALWEEAKAAGLNPALDSAWKGVAGMRDLLSGLSTTAAFLLHEGLDDE</sequence>